<dbReference type="RefSeq" id="WP_147703953.1">
    <property type="nucleotide sequence ID" value="NZ_VDUY01000003.1"/>
</dbReference>
<sequence>MSDTLHPQSSELLARLPAPPKAFTPEGARAGHAALTEWVCGPKPEVAQVADLSVPAGRYAGLRSPQGQSFEAADCPGIPIRRFVPRPGADRAIVYLHGGGWVQGTLDTYDTLCRELALACDAQVFSVGYRLSPETRFPGAVVDSVRALRHVRDEAAAFGLDPAKIVVSGDSAGGHLAVTATRWLKAAGQPLPAGMALVYPVADRRLDSGSVEAFGEGFYLSRVQMAWFWEQFLGDAPIAPTHPDLSPALADDLAGLPPSLVITAGCDILRDEGEALARRLTEQGAPAEVLRMPGMLHGFIRFGAIVDDAPRAIAAIADATRRWFA</sequence>
<dbReference type="EMBL" id="VDUY01000003">
    <property type="protein sequence ID" value="TXL66039.1"/>
    <property type="molecule type" value="Genomic_DNA"/>
</dbReference>
<dbReference type="OrthoDB" id="9794445at2"/>
<evidence type="ECO:0000256" key="3">
    <source>
        <dbReference type="PROSITE-ProRule" id="PRU10038"/>
    </source>
</evidence>
<feature type="compositionally biased region" description="Polar residues" evidence="4">
    <location>
        <begin position="1"/>
        <end position="11"/>
    </location>
</feature>
<dbReference type="InterPro" id="IPR033140">
    <property type="entry name" value="Lipase_GDXG_put_SER_AS"/>
</dbReference>
<organism evidence="6 7">
    <name type="scientific">Zeimonas arvi</name>
    <dbReference type="NCBI Taxonomy" id="2498847"/>
    <lineage>
        <taxon>Bacteria</taxon>
        <taxon>Pseudomonadati</taxon>
        <taxon>Pseudomonadota</taxon>
        <taxon>Betaproteobacteria</taxon>
        <taxon>Burkholderiales</taxon>
        <taxon>Burkholderiaceae</taxon>
        <taxon>Zeimonas</taxon>
    </lineage>
</organism>
<gene>
    <name evidence="6" type="ORF">FHP08_08155</name>
</gene>
<evidence type="ECO:0000256" key="4">
    <source>
        <dbReference type="SAM" id="MobiDB-lite"/>
    </source>
</evidence>
<evidence type="ECO:0000313" key="7">
    <source>
        <dbReference type="Proteomes" id="UP000321548"/>
    </source>
</evidence>
<dbReference type="PROSITE" id="PS01174">
    <property type="entry name" value="LIPASE_GDXG_SER"/>
    <property type="match status" value="1"/>
</dbReference>
<dbReference type="Gene3D" id="3.40.50.1820">
    <property type="entry name" value="alpha/beta hydrolase"/>
    <property type="match status" value="1"/>
</dbReference>
<dbReference type="Pfam" id="PF07859">
    <property type="entry name" value="Abhydrolase_3"/>
    <property type="match status" value="1"/>
</dbReference>
<keyword evidence="7" id="KW-1185">Reference proteome</keyword>
<evidence type="ECO:0000256" key="1">
    <source>
        <dbReference type="ARBA" id="ARBA00010515"/>
    </source>
</evidence>
<protein>
    <submittedName>
        <fullName evidence="6">Alpha/beta hydrolase</fullName>
    </submittedName>
</protein>
<feature type="region of interest" description="Disordered" evidence="4">
    <location>
        <begin position="1"/>
        <end position="24"/>
    </location>
</feature>
<dbReference type="InterPro" id="IPR050300">
    <property type="entry name" value="GDXG_lipolytic_enzyme"/>
</dbReference>
<feature type="active site" evidence="3">
    <location>
        <position position="171"/>
    </location>
</feature>
<dbReference type="InterPro" id="IPR013094">
    <property type="entry name" value="AB_hydrolase_3"/>
</dbReference>
<comment type="similarity">
    <text evidence="1">Belongs to the 'GDXG' lipolytic enzyme family.</text>
</comment>
<comment type="caution">
    <text evidence="6">The sequence shown here is derived from an EMBL/GenBank/DDBJ whole genome shotgun (WGS) entry which is preliminary data.</text>
</comment>
<dbReference type="SUPFAM" id="SSF53474">
    <property type="entry name" value="alpha/beta-Hydrolases"/>
    <property type="match status" value="1"/>
</dbReference>
<accession>A0A5C8NXL8</accession>
<dbReference type="GO" id="GO:0016787">
    <property type="term" value="F:hydrolase activity"/>
    <property type="evidence" value="ECO:0007669"/>
    <property type="project" value="UniProtKB-KW"/>
</dbReference>
<evidence type="ECO:0000256" key="2">
    <source>
        <dbReference type="ARBA" id="ARBA00022801"/>
    </source>
</evidence>
<keyword evidence="2 6" id="KW-0378">Hydrolase</keyword>
<reference evidence="6 7" key="1">
    <citation type="submission" date="2019-06" db="EMBL/GenBank/DDBJ databases">
        <title>Quisquiliibacterium sp. nov., isolated from a maize field.</title>
        <authorList>
            <person name="Lin S.-Y."/>
            <person name="Tsai C.-F."/>
            <person name="Young C.-C."/>
        </authorList>
    </citation>
    <scope>NUCLEOTIDE SEQUENCE [LARGE SCALE GENOMIC DNA]</scope>
    <source>
        <strain evidence="6 7">CC-CFT501</strain>
    </source>
</reference>
<dbReference type="PANTHER" id="PTHR48081:SF8">
    <property type="entry name" value="ALPHA_BETA HYDROLASE FOLD-3 DOMAIN-CONTAINING PROTEIN-RELATED"/>
    <property type="match status" value="1"/>
</dbReference>
<feature type="domain" description="Alpha/beta hydrolase fold-3" evidence="5">
    <location>
        <begin position="93"/>
        <end position="300"/>
    </location>
</feature>
<evidence type="ECO:0000259" key="5">
    <source>
        <dbReference type="Pfam" id="PF07859"/>
    </source>
</evidence>
<dbReference type="AlphaFoldDB" id="A0A5C8NXL8"/>
<name>A0A5C8NXL8_9BURK</name>
<dbReference type="InterPro" id="IPR029058">
    <property type="entry name" value="AB_hydrolase_fold"/>
</dbReference>
<evidence type="ECO:0000313" key="6">
    <source>
        <dbReference type="EMBL" id="TXL66039.1"/>
    </source>
</evidence>
<dbReference type="PANTHER" id="PTHR48081">
    <property type="entry name" value="AB HYDROLASE SUPERFAMILY PROTEIN C4A8.06C"/>
    <property type="match status" value="1"/>
</dbReference>
<dbReference type="Proteomes" id="UP000321548">
    <property type="component" value="Unassembled WGS sequence"/>
</dbReference>
<proteinExistence type="inferred from homology"/>